<evidence type="ECO:0000259" key="2">
    <source>
        <dbReference type="Pfam" id="PF10988"/>
    </source>
</evidence>
<organism evidence="3 4">
    <name type="scientific">Flavobacterium pallidum</name>
    <dbReference type="NCBI Taxonomy" id="2172098"/>
    <lineage>
        <taxon>Bacteria</taxon>
        <taxon>Pseudomonadati</taxon>
        <taxon>Bacteroidota</taxon>
        <taxon>Flavobacteriia</taxon>
        <taxon>Flavobacteriales</taxon>
        <taxon>Flavobacteriaceae</taxon>
        <taxon>Flavobacterium</taxon>
    </lineage>
</organism>
<accession>A0A2S1SK18</accession>
<gene>
    <name evidence="3" type="ORF">HYN49_13150</name>
</gene>
<sequence>MIMKTKITAALWSVLLSVASFAQINGSGKIISKNYDFRDFDKINFNDLNGKIDIEVGKTWSIQVDIDDNLENLLDVSKDEKEHLLKISFSGNRNNQLYIENTNIKIKITMPEASVIRQDGNADINIRNIKGRYFRIENVSNGNAIISGQVDKLDVVHTGNGNIDAKKLTSKTAIVNSAGKW</sequence>
<name>A0A2S1SK18_9FLAO</name>
<dbReference type="KEGG" id="fpal:HYN49_13150"/>
<feature type="chain" id="PRO_5015621350" description="Putative auto-transporter adhesin head GIN domain-containing protein" evidence="1">
    <location>
        <begin position="23"/>
        <end position="181"/>
    </location>
</feature>
<evidence type="ECO:0000313" key="4">
    <source>
        <dbReference type="Proteomes" id="UP000244937"/>
    </source>
</evidence>
<dbReference type="AlphaFoldDB" id="A0A2S1SK18"/>
<dbReference type="EMBL" id="CP029187">
    <property type="protein sequence ID" value="AWI26764.1"/>
    <property type="molecule type" value="Genomic_DNA"/>
</dbReference>
<protein>
    <recommendedName>
        <fullName evidence="2">Putative auto-transporter adhesin head GIN domain-containing protein</fullName>
    </recommendedName>
</protein>
<dbReference type="Proteomes" id="UP000244937">
    <property type="component" value="Chromosome"/>
</dbReference>
<evidence type="ECO:0000313" key="3">
    <source>
        <dbReference type="EMBL" id="AWI26764.1"/>
    </source>
</evidence>
<dbReference type="Pfam" id="PF10988">
    <property type="entry name" value="DUF2807"/>
    <property type="match status" value="1"/>
</dbReference>
<keyword evidence="1" id="KW-0732">Signal</keyword>
<dbReference type="Gene3D" id="2.160.20.120">
    <property type="match status" value="1"/>
</dbReference>
<reference evidence="3 4" key="1">
    <citation type="submission" date="2018-05" db="EMBL/GenBank/DDBJ databases">
        <title>Genome sequencing of Flavobacterium sp. HYN0049.</title>
        <authorList>
            <person name="Yi H."/>
            <person name="Baek C."/>
        </authorList>
    </citation>
    <scope>NUCLEOTIDE SEQUENCE [LARGE SCALE GENOMIC DNA]</scope>
    <source>
        <strain evidence="3 4">HYN0049</strain>
    </source>
</reference>
<proteinExistence type="predicted"/>
<evidence type="ECO:0000256" key="1">
    <source>
        <dbReference type="SAM" id="SignalP"/>
    </source>
</evidence>
<keyword evidence="4" id="KW-1185">Reference proteome</keyword>
<dbReference type="InterPro" id="IPR021255">
    <property type="entry name" value="DUF2807"/>
</dbReference>
<feature type="domain" description="Putative auto-transporter adhesin head GIN" evidence="2">
    <location>
        <begin position="39"/>
        <end position="179"/>
    </location>
</feature>
<feature type="signal peptide" evidence="1">
    <location>
        <begin position="1"/>
        <end position="22"/>
    </location>
</feature>